<proteinExistence type="predicted"/>
<dbReference type="RefSeq" id="WP_188484474.1">
    <property type="nucleotide sequence ID" value="NZ_BMFC01000042.1"/>
</dbReference>
<protein>
    <recommendedName>
        <fullName evidence="3">Glycosyltransferase</fullName>
    </recommendedName>
</protein>
<accession>A0ABQ1LKD8</accession>
<evidence type="ECO:0008006" key="3">
    <source>
        <dbReference type="Google" id="ProtNLM"/>
    </source>
</evidence>
<dbReference type="EMBL" id="BMFC01000042">
    <property type="protein sequence ID" value="GGC24637.1"/>
    <property type="molecule type" value="Genomic_DNA"/>
</dbReference>
<dbReference type="Proteomes" id="UP000645462">
    <property type="component" value="Unassembled WGS sequence"/>
</dbReference>
<evidence type="ECO:0000313" key="2">
    <source>
        <dbReference type="Proteomes" id="UP000645462"/>
    </source>
</evidence>
<sequence>MTARGIVFVDVGTTWHRCIAEALGEVAPTIAFLPKNDALMRMDPITLPDTGVARIVKCGLPRGWASSLAGPAQALMARRIRRAACLLHDPVVVLPSPAYAPLSSYLRDLPLVYYGADDYGSYAGWPRVLERERAILTHCALGVFVSDSLAERAVAELGLHKERAFVSPNATEQRFADNTTPTPEAVRALPRPIIGVLGALSPRLDLEVLEAVATLPKLGTLLVAGPLAPELQRLEWLAGPKVHVTGRLPHTEMHAYARAMDAALIPYGPSALNYHCSPMRLWDHLATGVPIFALDTCDQIVRHGGERVTVDSSAGLPQRLASALEIGLRERKTPSSDIFWRTRAQSLVLRLTSL</sequence>
<dbReference type="SUPFAM" id="SSF53756">
    <property type="entry name" value="UDP-Glycosyltransferase/glycogen phosphorylase"/>
    <property type="match status" value="1"/>
</dbReference>
<dbReference type="Gene3D" id="3.40.50.2000">
    <property type="entry name" value="Glycogen Phosphorylase B"/>
    <property type="match status" value="1"/>
</dbReference>
<keyword evidence="2" id="KW-1185">Reference proteome</keyword>
<reference evidence="2" key="1">
    <citation type="journal article" date="2019" name="Int. J. Syst. Evol. Microbiol.">
        <title>The Global Catalogue of Microorganisms (GCM) 10K type strain sequencing project: providing services to taxonomists for standard genome sequencing and annotation.</title>
        <authorList>
            <consortium name="The Broad Institute Genomics Platform"/>
            <consortium name="The Broad Institute Genome Sequencing Center for Infectious Disease"/>
            <person name="Wu L."/>
            <person name="Ma J."/>
        </authorList>
    </citation>
    <scope>NUCLEOTIDE SEQUENCE [LARGE SCALE GENOMIC DNA]</scope>
    <source>
        <strain evidence="2">CGMCC 1.12478</strain>
    </source>
</reference>
<evidence type="ECO:0000313" key="1">
    <source>
        <dbReference type="EMBL" id="GGC24637.1"/>
    </source>
</evidence>
<organism evidence="1 2">
    <name type="scientific">Marivita lacus</name>
    <dbReference type="NCBI Taxonomy" id="1323742"/>
    <lineage>
        <taxon>Bacteria</taxon>
        <taxon>Pseudomonadati</taxon>
        <taxon>Pseudomonadota</taxon>
        <taxon>Alphaproteobacteria</taxon>
        <taxon>Rhodobacterales</taxon>
        <taxon>Roseobacteraceae</taxon>
        <taxon>Marivita</taxon>
    </lineage>
</organism>
<gene>
    <name evidence="1" type="ORF">GCM10011363_46370</name>
</gene>
<name>A0ABQ1LKD8_9RHOB</name>
<comment type="caution">
    <text evidence="1">The sequence shown here is derived from an EMBL/GenBank/DDBJ whole genome shotgun (WGS) entry which is preliminary data.</text>
</comment>